<name>A0AAV7R2W3_PLEWA</name>
<evidence type="ECO:0000313" key="3">
    <source>
        <dbReference type="Proteomes" id="UP001066276"/>
    </source>
</evidence>
<accession>A0AAV7R2W3</accession>
<protein>
    <submittedName>
        <fullName evidence="2">Uncharacterized protein</fullName>
    </submittedName>
</protein>
<evidence type="ECO:0000313" key="2">
    <source>
        <dbReference type="EMBL" id="KAJ1146514.1"/>
    </source>
</evidence>
<comment type="caution">
    <text evidence="2">The sequence shown here is derived from an EMBL/GenBank/DDBJ whole genome shotgun (WGS) entry which is preliminary data.</text>
</comment>
<feature type="compositionally biased region" description="Low complexity" evidence="1">
    <location>
        <begin position="49"/>
        <end position="85"/>
    </location>
</feature>
<sequence>MLGGRAQTPHNNVRVACLLGLRPRCVLTTARGRRKGQPRAPRPPTQAVASSAARPGGAEAPPAVPLGGAAAARSAKDSGSYSSAA</sequence>
<dbReference type="EMBL" id="JANPWB010000010">
    <property type="protein sequence ID" value="KAJ1146514.1"/>
    <property type="molecule type" value="Genomic_DNA"/>
</dbReference>
<gene>
    <name evidence="2" type="ORF">NDU88_012783</name>
</gene>
<dbReference type="AlphaFoldDB" id="A0AAV7R2W3"/>
<dbReference type="Proteomes" id="UP001066276">
    <property type="component" value="Chromosome 6"/>
</dbReference>
<keyword evidence="3" id="KW-1185">Reference proteome</keyword>
<reference evidence="2" key="1">
    <citation type="journal article" date="2022" name="bioRxiv">
        <title>Sequencing and chromosome-scale assembly of the giantPleurodeles waltlgenome.</title>
        <authorList>
            <person name="Brown T."/>
            <person name="Elewa A."/>
            <person name="Iarovenko S."/>
            <person name="Subramanian E."/>
            <person name="Araus A.J."/>
            <person name="Petzold A."/>
            <person name="Susuki M."/>
            <person name="Suzuki K.-i.T."/>
            <person name="Hayashi T."/>
            <person name="Toyoda A."/>
            <person name="Oliveira C."/>
            <person name="Osipova E."/>
            <person name="Leigh N.D."/>
            <person name="Simon A."/>
            <person name="Yun M.H."/>
        </authorList>
    </citation>
    <scope>NUCLEOTIDE SEQUENCE</scope>
    <source>
        <strain evidence="2">20211129_DDA</strain>
        <tissue evidence="2">Liver</tissue>
    </source>
</reference>
<proteinExistence type="predicted"/>
<organism evidence="2 3">
    <name type="scientific">Pleurodeles waltl</name>
    <name type="common">Iberian ribbed newt</name>
    <dbReference type="NCBI Taxonomy" id="8319"/>
    <lineage>
        <taxon>Eukaryota</taxon>
        <taxon>Metazoa</taxon>
        <taxon>Chordata</taxon>
        <taxon>Craniata</taxon>
        <taxon>Vertebrata</taxon>
        <taxon>Euteleostomi</taxon>
        <taxon>Amphibia</taxon>
        <taxon>Batrachia</taxon>
        <taxon>Caudata</taxon>
        <taxon>Salamandroidea</taxon>
        <taxon>Salamandridae</taxon>
        <taxon>Pleurodelinae</taxon>
        <taxon>Pleurodeles</taxon>
    </lineage>
</organism>
<evidence type="ECO:0000256" key="1">
    <source>
        <dbReference type="SAM" id="MobiDB-lite"/>
    </source>
</evidence>
<feature type="region of interest" description="Disordered" evidence="1">
    <location>
        <begin position="29"/>
        <end position="85"/>
    </location>
</feature>